<reference evidence="1" key="1">
    <citation type="submission" date="2014-07" db="EMBL/GenBank/DDBJ databases">
        <authorList>
            <person name="Martin A.A"/>
            <person name="De Silva N."/>
        </authorList>
    </citation>
    <scope>NUCLEOTIDE SEQUENCE</scope>
</reference>
<reference evidence="2" key="2">
    <citation type="submission" date="2015-08" db="UniProtKB">
        <authorList>
            <consortium name="WormBaseParasite"/>
        </authorList>
    </citation>
    <scope>IDENTIFICATION</scope>
</reference>
<sequence>MNVNLISKNVKISEDGEACTKEERISILAKQYIDLLHIAQNKEDDPRDLDNTIKYELVNQEDVNLAHLTYDFLEQENIKDRYGKRLSDPEYD</sequence>
<name>A0A0K0F6T9_STRVS</name>
<accession>A0A0K0F6T9</accession>
<evidence type="ECO:0000313" key="2">
    <source>
        <dbReference type="WBParaSite" id="SVE_0453500.1"/>
    </source>
</evidence>
<keyword evidence="1" id="KW-1185">Reference proteome</keyword>
<protein>
    <submittedName>
        <fullName evidence="2">Phage protein</fullName>
    </submittedName>
</protein>
<proteinExistence type="predicted"/>
<organism evidence="1 2">
    <name type="scientific">Strongyloides venezuelensis</name>
    <name type="common">Threadworm</name>
    <dbReference type="NCBI Taxonomy" id="75913"/>
    <lineage>
        <taxon>Eukaryota</taxon>
        <taxon>Metazoa</taxon>
        <taxon>Ecdysozoa</taxon>
        <taxon>Nematoda</taxon>
        <taxon>Chromadorea</taxon>
        <taxon>Rhabditida</taxon>
        <taxon>Tylenchina</taxon>
        <taxon>Panagrolaimomorpha</taxon>
        <taxon>Strongyloidoidea</taxon>
        <taxon>Strongyloididae</taxon>
        <taxon>Strongyloides</taxon>
    </lineage>
</organism>
<dbReference type="Proteomes" id="UP000035680">
    <property type="component" value="Unassembled WGS sequence"/>
</dbReference>
<dbReference type="WBParaSite" id="SVE_0453500.1">
    <property type="protein sequence ID" value="SVE_0453500.1"/>
    <property type="gene ID" value="SVE_0453500"/>
</dbReference>
<evidence type="ECO:0000313" key="1">
    <source>
        <dbReference type="Proteomes" id="UP000035680"/>
    </source>
</evidence>
<dbReference type="AlphaFoldDB" id="A0A0K0F6T9"/>